<reference evidence="3 5" key="1">
    <citation type="submission" date="2014-07" db="EMBL/GenBank/DDBJ databases">
        <title>Genome of Flavobacterium hydatis DSM 2063.</title>
        <authorList>
            <person name="Pipes S.E."/>
            <person name="Stropko S.J."/>
            <person name="Newman J.D."/>
        </authorList>
    </citation>
    <scope>NUCLEOTIDE SEQUENCE [LARGE SCALE GENOMIC DNA]</scope>
    <source>
        <strain evidence="3 5">DSM 2063</strain>
    </source>
</reference>
<sequence length="222" mass="25422">MFTKVLIAEDIDFNDVAVVRVLEELNVSEIEYAKYCDDALLKIRKSILDNQPYQLLITDLSFKPDHRKTDLNSGEELIAAVKLLLPEIKIIAFSIEDKAYRIKSLFDKYNINGFVMKGRNSIPELKKAILNAFNSDKKYLPQELNYILQDKTTNEIDNYDIQLIKYLSIGVSQDSMEAKFKEVGITPNSKSTIEKRINKLKVYFKANNPTHLVAIAKDLGLI</sequence>
<name>A0A086AG79_FLAHY</name>
<evidence type="ECO:0000313" key="3">
    <source>
        <dbReference type="EMBL" id="KFF15693.1"/>
    </source>
</evidence>
<feature type="domain" description="Response regulatory" evidence="2">
    <location>
        <begin position="4"/>
        <end position="132"/>
    </location>
</feature>
<dbReference type="STRING" id="991.IW20_13575"/>
<evidence type="ECO:0000313" key="6">
    <source>
        <dbReference type="Proteomes" id="UP000198424"/>
    </source>
</evidence>
<dbReference type="eggNOG" id="COG2197">
    <property type="taxonomic scope" value="Bacteria"/>
</dbReference>
<dbReference type="InterPro" id="IPR011006">
    <property type="entry name" value="CheY-like_superfamily"/>
</dbReference>
<dbReference type="Proteomes" id="UP000028712">
    <property type="component" value="Unassembled WGS sequence"/>
</dbReference>
<evidence type="ECO:0000259" key="2">
    <source>
        <dbReference type="PROSITE" id="PS50110"/>
    </source>
</evidence>
<dbReference type="Gene3D" id="3.40.50.2300">
    <property type="match status" value="1"/>
</dbReference>
<reference evidence="4 6" key="2">
    <citation type="submission" date="2016-11" db="EMBL/GenBank/DDBJ databases">
        <title>Whole genomes of Flavobacteriaceae.</title>
        <authorList>
            <person name="Stine C."/>
            <person name="Li C."/>
            <person name="Tadesse D."/>
        </authorList>
    </citation>
    <scope>NUCLEOTIDE SEQUENCE [LARGE SCALE GENOMIC DNA]</scope>
    <source>
        <strain evidence="4 6">ATCC 29551</strain>
    </source>
</reference>
<gene>
    <name evidence="4" type="ORF">B0A62_23545</name>
    <name evidence="3" type="ORF">IW20_13575</name>
</gene>
<keyword evidence="1" id="KW-0597">Phosphoprotein</keyword>
<dbReference type="GO" id="GO:0000160">
    <property type="term" value="P:phosphorelay signal transduction system"/>
    <property type="evidence" value="ECO:0007669"/>
    <property type="project" value="InterPro"/>
</dbReference>
<dbReference type="PROSITE" id="PS50110">
    <property type="entry name" value="RESPONSE_REGULATORY"/>
    <property type="match status" value="1"/>
</dbReference>
<organism evidence="3 5">
    <name type="scientific">Flavobacterium hydatis</name>
    <name type="common">Cytophaga aquatilis</name>
    <dbReference type="NCBI Taxonomy" id="991"/>
    <lineage>
        <taxon>Bacteria</taxon>
        <taxon>Pseudomonadati</taxon>
        <taxon>Bacteroidota</taxon>
        <taxon>Flavobacteriia</taxon>
        <taxon>Flavobacteriales</taxon>
        <taxon>Flavobacteriaceae</taxon>
        <taxon>Flavobacterium</taxon>
    </lineage>
</organism>
<evidence type="ECO:0000256" key="1">
    <source>
        <dbReference type="PROSITE-ProRule" id="PRU00169"/>
    </source>
</evidence>
<accession>A0A086AG79</accession>
<protein>
    <submittedName>
        <fullName evidence="4">Response regulator</fullName>
    </submittedName>
    <submittedName>
        <fullName evidence="3">Transcriptional regulator</fullName>
    </submittedName>
</protein>
<keyword evidence="6" id="KW-1185">Reference proteome</keyword>
<dbReference type="AlphaFoldDB" id="A0A086AG79"/>
<dbReference type="EMBL" id="JPRM01000019">
    <property type="protein sequence ID" value="KFF15693.1"/>
    <property type="molecule type" value="Genomic_DNA"/>
</dbReference>
<comment type="caution">
    <text evidence="3">The sequence shown here is derived from an EMBL/GenBank/DDBJ whole genome shotgun (WGS) entry which is preliminary data.</text>
</comment>
<evidence type="ECO:0000313" key="4">
    <source>
        <dbReference type="EMBL" id="OXA86582.1"/>
    </source>
</evidence>
<dbReference type="InterPro" id="IPR001789">
    <property type="entry name" value="Sig_transdc_resp-reg_receiver"/>
</dbReference>
<dbReference type="SUPFAM" id="SSF52172">
    <property type="entry name" value="CheY-like"/>
    <property type="match status" value="1"/>
</dbReference>
<proteinExistence type="predicted"/>
<dbReference type="Proteomes" id="UP000198424">
    <property type="component" value="Unassembled WGS sequence"/>
</dbReference>
<evidence type="ECO:0000313" key="5">
    <source>
        <dbReference type="Proteomes" id="UP000028712"/>
    </source>
</evidence>
<dbReference type="OrthoDB" id="659223at2"/>
<feature type="modified residue" description="4-aspartylphosphate" evidence="1">
    <location>
        <position position="59"/>
    </location>
</feature>
<dbReference type="RefSeq" id="WP_035623046.1">
    <property type="nucleotide sequence ID" value="NZ_JBEWQG010000043.1"/>
</dbReference>
<dbReference type="EMBL" id="MUGY01000045">
    <property type="protein sequence ID" value="OXA86582.1"/>
    <property type="molecule type" value="Genomic_DNA"/>
</dbReference>